<evidence type="ECO:0000313" key="2">
    <source>
        <dbReference type="EMBL" id="THU94759.1"/>
    </source>
</evidence>
<dbReference type="OrthoDB" id="9983560at2759"/>
<dbReference type="AlphaFoldDB" id="A0A4S8LYF7"/>
<name>A0A4S8LYF7_DENBC</name>
<dbReference type="InterPro" id="IPR012951">
    <property type="entry name" value="BBE"/>
</dbReference>
<dbReference type="GO" id="GO:0050660">
    <property type="term" value="F:flavin adenine dinucleotide binding"/>
    <property type="evidence" value="ECO:0007669"/>
    <property type="project" value="InterPro"/>
</dbReference>
<reference evidence="2 3" key="1">
    <citation type="journal article" date="2019" name="Nat. Ecol. Evol.">
        <title>Megaphylogeny resolves global patterns of mushroom evolution.</title>
        <authorList>
            <person name="Varga T."/>
            <person name="Krizsan K."/>
            <person name="Foldi C."/>
            <person name="Dima B."/>
            <person name="Sanchez-Garcia M."/>
            <person name="Sanchez-Ramirez S."/>
            <person name="Szollosi G.J."/>
            <person name="Szarkandi J.G."/>
            <person name="Papp V."/>
            <person name="Albert L."/>
            <person name="Andreopoulos W."/>
            <person name="Angelini C."/>
            <person name="Antonin V."/>
            <person name="Barry K.W."/>
            <person name="Bougher N.L."/>
            <person name="Buchanan P."/>
            <person name="Buyck B."/>
            <person name="Bense V."/>
            <person name="Catcheside P."/>
            <person name="Chovatia M."/>
            <person name="Cooper J."/>
            <person name="Damon W."/>
            <person name="Desjardin D."/>
            <person name="Finy P."/>
            <person name="Geml J."/>
            <person name="Haridas S."/>
            <person name="Hughes K."/>
            <person name="Justo A."/>
            <person name="Karasinski D."/>
            <person name="Kautmanova I."/>
            <person name="Kiss B."/>
            <person name="Kocsube S."/>
            <person name="Kotiranta H."/>
            <person name="LaButti K.M."/>
            <person name="Lechner B.E."/>
            <person name="Liimatainen K."/>
            <person name="Lipzen A."/>
            <person name="Lukacs Z."/>
            <person name="Mihaltcheva S."/>
            <person name="Morgado L.N."/>
            <person name="Niskanen T."/>
            <person name="Noordeloos M.E."/>
            <person name="Ohm R.A."/>
            <person name="Ortiz-Santana B."/>
            <person name="Ovrebo C."/>
            <person name="Racz N."/>
            <person name="Riley R."/>
            <person name="Savchenko A."/>
            <person name="Shiryaev A."/>
            <person name="Soop K."/>
            <person name="Spirin V."/>
            <person name="Szebenyi C."/>
            <person name="Tomsovsky M."/>
            <person name="Tulloss R.E."/>
            <person name="Uehling J."/>
            <person name="Grigoriev I.V."/>
            <person name="Vagvolgyi C."/>
            <person name="Papp T."/>
            <person name="Martin F.M."/>
            <person name="Miettinen O."/>
            <person name="Hibbett D.S."/>
            <person name="Nagy L.G."/>
        </authorList>
    </citation>
    <scope>NUCLEOTIDE SEQUENCE [LARGE SCALE GENOMIC DNA]</scope>
    <source>
        <strain evidence="2 3">CBS 962.96</strain>
    </source>
</reference>
<dbReference type="EMBL" id="ML179216">
    <property type="protein sequence ID" value="THU94759.1"/>
    <property type="molecule type" value="Genomic_DNA"/>
</dbReference>
<organism evidence="2 3">
    <name type="scientific">Dendrothele bispora (strain CBS 962.96)</name>
    <dbReference type="NCBI Taxonomy" id="1314807"/>
    <lineage>
        <taxon>Eukaryota</taxon>
        <taxon>Fungi</taxon>
        <taxon>Dikarya</taxon>
        <taxon>Basidiomycota</taxon>
        <taxon>Agaricomycotina</taxon>
        <taxon>Agaricomycetes</taxon>
        <taxon>Agaricomycetidae</taxon>
        <taxon>Agaricales</taxon>
        <taxon>Agaricales incertae sedis</taxon>
        <taxon>Dendrothele</taxon>
    </lineage>
</organism>
<proteinExistence type="predicted"/>
<gene>
    <name evidence="2" type="ORF">K435DRAFT_839760</name>
</gene>
<sequence length="333" mass="37601">MISQGTPNSQAANDSKNAFFDEVATVPGVTVLVRDTLVGFNFTAVIPGQTQSSTAAWLLPANVTSPEVTQEMAQVMANTSVLAVPFLPAWRRAITDMVLISGGPGDEDIRPVNEAVHEDMLKFRNLAPPPLGGQYLNEADILEEEWQLSFWGESYPRLLAIRKEIDPNDLLIIFKGVNSEDWDDEILAVCKARRNFLARQKIYPAILETNLPRPDFRDFFENQTAYRWKLQYSTVPLNKFSENYELRQMKSCCNLKISWKTKKTQIIIPLSAGQFSRPDCMQGQHAEFNFVWTFICFATLCLETLFLNPICGCPFSSLALKSVDISTFIVDPW</sequence>
<evidence type="ECO:0000313" key="3">
    <source>
        <dbReference type="Proteomes" id="UP000297245"/>
    </source>
</evidence>
<dbReference type="InterPro" id="IPR016169">
    <property type="entry name" value="FAD-bd_PCMH_sub2"/>
</dbReference>
<dbReference type="GO" id="GO:0016491">
    <property type="term" value="F:oxidoreductase activity"/>
    <property type="evidence" value="ECO:0007669"/>
    <property type="project" value="InterPro"/>
</dbReference>
<dbReference type="Gene3D" id="3.40.462.20">
    <property type="match status" value="1"/>
</dbReference>
<keyword evidence="3" id="KW-1185">Reference proteome</keyword>
<dbReference type="Gene3D" id="3.30.465.10">
    <property type="match status" value="1"/>
</dbReference>
<evidence type="ECO:0000259" key="1">
    <source>
        <dbReference type="Pfam" id="PF08031"/>
    </source>
</evidence>
<dbReference type="Proteomes" id="UP000297245">
    <property type="component" value="Unassembled WGS sequence"/>
</dbReference>
<protein>
    <recommendedName>
        <fullName evidence="1">Berberine/berberine-like domain-containing protein</fullName>
    </recommendedName>
</protein>
<dbReference type="Pfam" id="PF08031">
    <property type="entry name" value="BBE"/>
    <property type="match status" value="1"/>
</dbReference>
<accession>A0A4S8LYF7</accession>
<feature type="domain" description="Berberine/berberine-like" evidence="1">
    <location>
        <begin position="135"/>
        <end position="170"/>
    </location>
</feature>